<comment type="similarity">
    <text evidence="1">In the C-terminal section; belongs to the class-I pyridoxal-phosphate-dependent aminotransferase family.</text>
</comment>
<accession>A0A2L1VH88</accession>
<dbReference type="InterPro" id="IPR000524">
    <property type="entry name" value="Tscrpt_reg_HTH_GntR"/>
</dbReference>
<sequence>MARMAKVVELPSIAKINKSQGKISAQLTHALREAVQSGDLQPGDPLPSSRELAQTLGVARGTVIEAYDQLLAEGVFDSQARTGTYVSHALTKKTVLESSQKETISSSIPLTKSALCYAEVLKEFKPLPHAPFAVSVPIARTQPSDIWRKFGNKFRSRGAGAPSGYGEPQGVLSLRIAIADYVRRSRSVHCEPEQIVITPGIQQALYICSQILFEAKDEVWIEDPAYRGTTAIFEHAVKNIRTVRVPVDEEGIQVETGIKLSKHARAAFVTPSHQYPLGMPMSLARRTALLAWAKQQNAWIIEDDYDSELRYNGQPFPSLQGMAPDQVIYLGTFSKVLFPSLRLGYAVLPKELVAPFCGLRVLIDRHPPAADQHVLAAFIQEGHLERHIRRTRHVYAEVRQYIIGLIEKHIPQELAWLQPGDQGMHMVLWLAHHINDIDVASSAVDAGIAVKAISPTFSKEQQRPGLIVGLGDFEPELMRQAIKKLSKIIQQHDKPS</sequence>
<evidence type="ECO:0000313" key="7">
    <source>
        <dbReference type="EMBL" id="AVF44599.1"/>
    </source>
</evidence>
<keyword evidence="7" id="KW-0808">Transferase</keyword>
<dbReference type="InterPro" id="IPR051446">
    <property type="entry name" value="HTH_trans_reg/aminotransferase"/>
</dbReference>
<dbReference type="Pfam" id="PF00155">
    <property type="entry name" value="Aminotran_1_2"/>
    <property type="match status" value="1"/>
</dbReference>
<keyword evidence="3" id="KW-0805">Transcription regulation</keyword>
<keyword evidence="2" id="KW-0663">Pyridoxal phosphate</keyword>
<evidence type="ECO:0000256" key="5">
    <source>
        <dbReference type="ARBA" id="ARBA00023163"/>
    </source>
</evidence>
<dbReference type="AlphaFoldDB" id="A0A2L1VH88"/>
<evidence type="ECO:0000313" key="8">
    <source>
        <dbReference type="Proteomes" id="UP000237921"/>
    </source>
</evidence>
<dbReference type="Proteomes" id="UP000237921">
    <property type="component" value="Chromosome"/>
</dbReference>
<dbReference type="GO" id="GO:0003677">
    <property type="term" value="F:DNA binding"/>
    <property type="evidence" value="ECO:0007669"/>
    <property type="project" value="UniProtKB-KW"/>
</dbReference>
<dbReference type="InterPro" id="IPR036388">
    <property type="entry name" value="WH-like_DNA-bd_sf"/>
</dbReference>
<dbReference type="Gene3D" id="3.40.640.10">
    <property type="entry name" value="Type I PLP-dependent aspartate aminotransferase-like (Major domain)"/>
    <property type="match status" value="1"/>
</dbReference>
<protein>
    <submittedName>
        <fullName evidence="7">PLP-dependent aminotransferase family protein</fullName>
    </submittedName>
</protein>
<evidence type="ECO:0000256" key="3">
    <source>
        <dbReference type="ARBA" id="ARBA00023015"/>
    </source>
</evidence>
<dbReference type="SMART" id="SM00345">
    <property type="entry name" value="HTH_GNTR"/>
    <property type="match status" value="1"/>
</dbReference>
<dbReference type="SUPFAM" id="SSF46785">
    <property type="entry name" value="Winged helix' DNA-binding domain"/>
    <property type="match status" value="1"/>
</dbReference>
<dbReference type="Gene3D" id="1.10.10.10">
    <property type="entry name" value="Winged helix-like DNA-binding domain superfamily/Winged helix DNA-binding domain"/>
    <property type="match status" value="1"/>
</dbReference>
<dbReference type="CDD" id="cd00609">
    <property type="entry name" value="AAT_like"/>
    <property type="match status" value="1"/>
</dbReference>
<dbReference type="PANTHER" id="PTHR46577">
    <property type="entry name" value="HTH-TYPE TRANSCRIPTIONAL REGULATORY PROTEIN GABR"/>
    <property type="match status" value="1"/>
</dbReference>
<dbReference type="SUPFAM" id="SSF53383">
    <property type="entry name" value="PLP-dependent transferases"/>
    <property type="match status" value="1"/>
</dbReference>
<dbReference type="InterPro" id="IPR015424">
    <property type="entry name" value="PyrdxlP-dep_Trfase"/>
</dbReference>
<dbReference type="InterPro" id="IPR004839">
    <property type="entry name" value="Aminotransferase_I/II_large"/>
</dbReference>
<organism evidence="7 8">
    <name type="scientific">Acinetobacter nosocomialis</name>
    <dbReference type="NCBI Taxonomy" id="106654"/>
    <lineage>
        <taxon>Bacteria</taxon>
        <taxon>Pseudomonadati</taxon>
        <taxon>Pseudomonadota</taxon>
        <taxon>Gammaproteobacteria</taxon>
        <taxon>Moraxellales</taxon>
        <taxon>Moraxellaceae</taxon>
        <taxon>Acinetobacter</taxon>
        <taxon>Acinetobacter calcoaceticus/baumannii complex</taxon>
    </lineage>
</organism>
<dbReference type="InterPro" id="IPR036390">
    <property type="entry name" value="WH_DNA-bd_sf"/>
</dbReference>
<dbReference type="CDD" id="cd07377">
    <property type="entry name" value="WHTH_GntR"/>
    <property type="match status" value="1"/>
</dbReference>
<name>A0A2L1VH88_ACINO</name>
<evidence type="ECO:0000256" key="1">
    <source>
        <dbReference type="ARBA" id="ARBA00005384"/>
    </source>
</evidence>
<dbReference type="Pfam" id="PF00392">
    <property type="entry name" value="GntR"/>
    <property type="match status" value="1"/>
</dbReference>
<keyword evidence="4" id="KW-0238">DNA-binding</keyword>
<keyword evidence="5" id="KW-0804">Transcription</keyword>
<dbReference type="EMBL" id="CP014019">
    <property type="protein sequence ID" value="AVF44599.1"/>
    <property type="molecule type" value="Genomic_DNA"/>
</dbReference>
<evidence type="ECO:0000256" key="4">
    <source>
        <dbReference type="ARBA" id="ARBA00023125"/>
    </source>
</evidence>
<reference evidence="8" key="1">
    <citation type="submission" date="2017-12" db="EMBL/GenBank/DDBJ databases">
        <title>FDA dAtabase for Regulatory Grade micrObial Sequences (FDA-ARGOS): Supporting development and validation of Infectious Disease Dx tests.</title>
        <authorList>
            <person name="Hoffmann M."/>
            <person name="Allard M."/>
            <person name="Evans P."/>
            <person name="Brown E."/>
            <person name="Tallon L."/>
            <person name="Sadzewicz L."/>
            <person name="Sengamalay N."/>
            <person name="Ott S."/>
            <person name="Godinez A."/>
            <person name="Nagaraj S."/>
            <person name="Vavikolanu K."/>
            <person name="Aluvathingal J."/>
            <person name="Nadendla S."/>
            <person name="Sichtig H."/>
        </authorList>
    </citation>
    <scope>NUCLEOTIDE SEQUENCE [LARGE SCALE GENOMIC DNA]</scope>
    <source>
        <strain evidence="8">FDAARGOS_129</strain>
    </source>
</reference>
<keyword evidence="7" id="KW-0032">Aminotransferase</keyword>
<evidence type="ECO:0000259" key="6">
    <source>
        <dbReference type="PROSITE" id="PS50949"/>
    </source>
</evidence>
<gene>
    <name evidence="7" type="ORF">AL533_09465</name>
</gene>
<dbReference type="PRINTS" id="PR00035">
    <property type="entry name" value="HTHGNTR"/>
</dbReference>
<dbReference type="InterPro" id="IPR015421">
    <property type="entry name" value="PyrdxlP-dep_Trfase_major"/>
</dbReference>
<dbReference type="GO" id="GO:0008483">
    <property type="term" value="F:transaminase activity"/>
    <property type="evidence" value="ECO:0007669"/>
    <property type="project" value="UniProtKB-KW"/>
</dbReference>
<evidence type="ECO:0000256" key="2">
    <source>
        <dbReference type="ARBA" id="ARBA00022898"/>
    </source>
</evidence>
<proteinExistence type="inferred from homology"/>
<dbReference type="GO" id="GO:0030170">
    <property type="term" value="F:pyridoxal phosphate binding"/>
    <property type="evidence" value="ECO:0007669"/>
    <property type="project" value="InterPro"/>
</dbReference>
<dbReference type="GO" id="GO:0003700">
    <property type="term" value="F:DNA-binding transcription factor activity"/>
    <property type="evidence" value="ECO:0007669"/>
    <property type="project" value="InterPro"/>
</dbReference>
<dbReference type="PANTHER" id="PTHR46577:SF1">
    <property type="entry name" value="HTH-TYPE TRANSCRIPTIONAL REGULATORY PROTEIN GABR"/>
    <property type="match status" value="1"/>
</dbReference>
<feature type="domain" description="HTH gntR-type" evidence="6">
    <location>
        <begin position="21"/>
        <end position="89"/>
    </location>
</feature>
<dbReference type="RefSeq" id="WP_017398230.1">
    <property type="nucleotide sequence ID" value="NZ_BKRJ01000020.1"/>
</dbReference>
<dbReference type="PROSITE" id="PS50949">
    <property type="entry name" value="HTH_GNTR"/>
    <property type="match status" value="1"/>
</dbReference>